<evidence type="ECO:0000313" key="3">
    <source>
        <dbReference type="Proteomes" id="UP000075221"/>
    </source>
</evidence>
<dbReference type="RefSeq" id="WP_062820369.1">
    <property type="nucleotide sequence ID" value="NZ_CP014352.1"/>
</dbReference>
<feature type="compositionally biased region" description="Low complexity" evidence="1">
    <location>
        <begin position="1"/>
        <end position="13"/>
    </location>
</feature>
<protein>
    <submittedName>
        <fullName evidence="2">Uncharacterized protein</fullName>
    </submittedName>
</protein>
<feature type="region of interest" description="Disordered" evidence="1">
    <location>
        <begin position="1"/>
        <end position="26"/>
    </location>
</feature>
<name>A0AAC8YH18_9ACTN</name>
<gene>
    <name evidence="2" type="ORF">AXH35_14920</name>
</gene>
<sequence>MTATTTKESAAASRVSQCPEKNPAALSTSIAVSTRGSTMRVMAMATTASPNVMSRSSDSLPNRPEAGAAAG</sequence>
<dbReference type="AlphaFoldDB" id="A0AAC8YH18"/>
<dbReference type="EMBL" id="CP014352">
    <property type="protein sequence ID" value="AMS06548.1"/>
    <property type="molecule type" value="Genomic_DNA"/>
</dbReference>
<feature type="region of interest" description="Disordered" evidence="1">
    <location>
        <begin position="45"/>
        <end position="71"/>
    </location>
</feature>
<accession>A0AAC8YH18</accession>
<evidence type="ECO:0000313" key="2">
    <source>
        <dbReference type="EMBL" id="AMS06548.1"/>
    </source>
</evidence>
<feature type="compositionally biased region" description="Polar residues" evidence="1">
    <location>
        <begin position="46"/>
        <end position="60"/>
    </location>
</feature>
<dbReference type="Proteomes" id="UP000075221">
    <property type="component" value="Chromosome"/>
</dbReference>
<evidence type="ECO:0000256" key="1">
    <source>
        <dbReference type="SAM" id="MobiDB-lite"/>
    </source>
</evidence>
<proteinExistence type="predicted"/>
<organism evidence="2 3">
    <name type="scientific">Acidipropionibacterium acidipropionici</name>
    <dbReference type="NCBI Taxonomy" id="1748"/>
    <lineage>
        <taxon>Bacteria</taxon>
        <taxon>Bacillati</taxon>
        <taxon>Actinomycetota</taxon>
        <taxon>Actinomycetes</taxon>
        <taxon>Propionibacteriales</taxon>
        <taxon>Propionibacteriaceae</taxon>
        <taxon>Acidipropionibacterium</taxon>
    </lineage>
</organism>
<reference evidence="2 3" key="1">
    <citation type="submission" date="2016-02" db="EMBL/GenBank/DDBJ databases">
        <title>Complete Genome Sequence of Propionibacterium acidipropionici ATCC 55737.</title>
        <authorList>
            <person name="Luna Flores C.H."/>
            <person name="Nielsen L.K."/>
            <person name="Marcellin E."/>
        </authorList>
    </citation>
    <scope>NUCLEOTIDE SEQUENCE [LARGE SCALE GENOMIC DNA]</scope>
    <source>
        <strain evidence="2 3">ATCC 55737</strain>
    </source>
</reference>